<evidence type="ECO:0000256" key="2">
    <source>
        <dbReference type="ARBA" id="ARBA00022450"/>
    </source>
</evidence>
<dbReference type="SUPFAM" id="SSF52777">
    <property type="entry name" value="CoA-dependent acyltransferases"/>
    <property type="match status" value="2"/>
</dbReference>
<dbReference type="InterPro" id="IPR001242">
    <property type="entry name" value="Condensation_dom"/>
</dbReference>
<dbReference type="SUPFAM" id="SSF56801">
    <property type="entry name" value="Acetyl-CoA synthetase-like"/>
    <property type="match status" value="2"/>
</dbReference>
<feature type="compositionally biased region" description="Gly residues" evidence="4">
    <location>
        <begin position="172"/>
        <end position="188"/>
    </location>
</feature>
<feature type="compositionally biased region" description="Basic and acidic residues" evidence="4">
    <location>
        <begin position="139"/>
        <end position="149"/>
    </location>
</feature>
<dbReference type="GO" id="GO:0005829">
    <property type="term" value="C:cytosol"/>
    <property type="evidence" value="ECO:0007669"/>
    <property type="project" value="TreeGrafter"/>
</dbReference>
<dbReference type="Proteomes" id="UP000533598">
    <property type="component" value="Unassembled WGS sequence"/>
</dbReference>
<dbReference type="SMART" id="SM00823">
    <property type="entry name" value="PKS_PP"/>
    <property type="match status" value="2"/>
</dbReference>
<reference evidence="6 7" key="1">
    <citation type="submission" date="2020-08" db="EMBL/GenBank/DDBJ databases">
        <title>Sequencing the genomes of 1000 actinobacteria strains.</title>
        <authorList>
            <person name="Klenk H.-P."/>
        </authorList>
    </citation>
    <scope>NUCLEOTIDE SEQUENCE [LARGE SCALE GENOMIC DNA]</scope>
    <source>
        <strain evidence="6 7">DSM 44230</strain>
    </source>
</reference>
<dbReference type="InterPro" id="IPR023213">
    <property type="entry name" value="CAT-like_dom_sf"/>
</dbReference>
<keyword evidence="7" id="KW-1185">Reference proteome</keyword>
<accession>A0A7W7FV46</accession>
<dbReference type="PROSITE" id="PS00455">
    <property type="entry name" value="AMP_BINDING"/>
    <property type="match status" value="1"/>
</dbReference>
<keyword evidence="3" id="KW-0597">Phosphoprotein</keyword>
<dbReference type="InterPro" id="IPR042099">
    <property type="entry name" value="ANL_N_sf"/>
</dbReference>
<dbReference type="FunFam" id="2.30.38.10:FF:000001">
    <property type="entry name" value="Non-ribosomal peptide synthetase PvdI"/>
    <property type="match status" value="1"/>
</dbReference>
<dbReference type="Gene3D" id="3.40.50.12780">
    <property type="entry name" value="N-terminal domain of ligase-like"/>
    <property type="match status" value="1"/>
</dbReference>
<dbReference type="FunFam" id="1.10.1200.10:FF:000016">
    <property type="entry name" value="Non-ribosomal peptide synthase"/>
    <property type="match status" value="1"/>
</dbReference>
<dbReference type="Gene3D" id="3.40.50.1820">
    <property type="entry name" value="alpha/beta hydrolase"/>
    <property type="match status" value="1"/>
</dbReference>
<dbReference type="InterPro" id="IPR020806">
    <property type="entry name" value="PKS_PP-bd"/>
</dbReference>
<dbReference type="InterPro" id="IPR009081">
    <property type="entry name" value="PP-bd_ACP"/>
</dbReference>
<dbReference type="SUPFAM" id="SSF47336">
    <property type="entry name" value="ACP-like"/>
    <property type="match status" value="2"/>
</dbReference>
<evidence type="ECO:0000256" key="3">
    <source>
        <dbReference type="ARBA" id="ARBA00022553"/>
    </source>
</evidence>
<evidence type="ECO:0000259" key="5">
    <source>
        <dbReference type="PROSITE" id="PS50075"/>
    </source>
</evidence>
<dbReference type="PROSITE" id="PS00012">
    <property type="entry name" value="PHOSPHOPANTETHEINE"/>
    <property type="match status" value="1"/>
</dbReference>
<dbReference type="Gene3D" id="1.10.1200.10">
    <property type="entry name" value="ACP-like"/>
    <property type="match status" value="1"/>
</dbReference>
<comment type="cofactor">
    <cofactor evidence="1">
        <name>pantetheine 4'-phosphate</name>
        <dbReference type="ChEBI" id="CHEBI:47942"/>
    </cofactor>
</comment>
<evidence type="ECO:0000256" key="4">
    <source>
        <dbReference type="SAM" id="MobiDB-lite"/>
    </source>
</evidence>
<dbReference type="GO" id="GO:0043041">
    <property type="term" value="P:amino acid activation for nonribosomal peptide biosynthetic process"/>
    <property type="evidence" value="ECO:0007669"/>
    <property type="project" value="TreeGrafter"/>
</dbReference>
<keyword evidence="2" id="KW-0596">Phosphopantetheine</keyword>
<dbReference type="PROSITE" id="PS50075">
    <property type="entry name" value="CARRIER"/>
    <property type="match status" value="2"/>
</dbReference>
<sequence length="1632" mass="172204">MVDAAAPIGTPLPGLRAYVLDAALRPATAGALGELYVAGPTVGRGYLGQPGLTATRFLADPFGAPGDRMYRTGDQVRLRGGQLEFAGRADRQVKIRGFRVEPAEVEAAVLACPGVALAAVVARPDGRGGQRLIAYVVPRDDLPGGERSKGARPGGEQPAGKQRGGDLLRGPLTGGDLPGGDLSGGDLSGGDLPDGDLSRGDLSDSDVSGSDLPLGPLPGGDLPGGDLPCGKQLGGDSSGGDLPSAELSRSALPVGDLPDVRAWLAERLPSHLVPEAVLTLPALPLTPSGKLDHAALPEPATAITPTRPPRGAAEDLITTLFAEVLGVTEVGPDEDFFALGGHSLLATRLLSRIRATLSVEVPLRILFDTPTPAALAGWLAEHGGRSRPRPEPAPERQLLSHAQRRLWFLQRLDPGAATYNMPLTLRLTGPLDVSALAVALSDVAGRHEPLRTLLPAAHGEPAPNVLSHLDFDLEPQSVSDVDTALANAARRPFDLAAEAPLRPSLFRVDEREHVLLLLLHHIAADEWSLRPLLDDLAAAYQARRSGHGPQWTALRIRYPDYAAWQEKLLDGEAVSQLDFWRKQLAGLPAELALPTDRPRGQGDLGGVVTFEVPPATHRALRALSREAGVTTFMVLQAALATLCTRLGAGTDIPLGTPVAGRGDSAFDDLVGFFVNTLVLRVNTGGAPSFRELLARVRESTLAAFDHQDVPFERVVEAVNPPRTPGRTPLFQVMLSHRTDTGADTVLDRGLSARLAPISAGAAKFDLTFAFSETPGQDGLSGLVEHRLDLFDADTARGFGERLAHLLALLTAEPDRPVGDLPLLTEAEHQRIVHDWNHPARTPEPGTVPELFAAQVRLAPQAIAVAVDGAEHSYAELDDRASRIAHLLREHGIGPETVVAIAPPRTLDIVATQLAVLKAGGAFLPLDPDYPADRLAHLITDARPRVLLTTTELAAHLPADLPTILLDDPEVVRRLATLPGTGPEVSLSPDHAAYVIYTSGSTGLPKGVVVPHRGVAKLVATQELAFGSAAGQRVLYFASPSFDAAFWQLVGTLLSGGTLVVIPAELRAPGAGLADYLREQRISVAGLPPSILAMFPPEITLPPELTLVVGGERVPPEVVRRWGARHRVVNAYGPTETTVNATLWDCDPSQPGPVPIGRPDPGVRAYVLDDRLCPVPPGVVAELYLGGEGVARGYLDRPALTAHRFLADPHGVPGARMYRTGDLVRWRADGVLEYLGRADDQVKIRGFRIELGEVEAALVGCPGVRTAAVAVREGVAGPHLVGYVLADPGVTGPEVRAHAARSLPAHMLPVAVLPVPALPLTPNGKLDLAALPDPVLDRGPARAPSTPVEHELCAAAAELLGLPEFGVDEDFFAAGGHSLLAARFAAQAAEVLGRPVTVADVLAAPTVAGLLAQETAVDPFAPVLPLRTGGRGEPLFCVHPASGLGWCYAGLAAHLDREVHALQCPDLTGHTLASLADLHLTALRKVRPHGPYHLVGWSLGGLIAHEMAVRLHAQGEQVAQLVLLDAYPGTRWRGQPPVADLTRHLEQPLPPGLDPAVVTANVRAAAEVIAGAEFGVHHGDLVFGTATRDRAELLSTHADWAAHVTGEIVNHDLDFGHHDLASPAAQERIARLL</sequence>
<dbReference type="PANTHER" id="PTHR45527">
    <property type="entry name" value="NONRIBOSOMAL PEPTIDE SYNTHETASE"/>
    <property type="match status" value="1"/>
</dbReference>
<dbReference type="Pfam" id="PF13193">
    <property type="entry name" value="AMP-binding_C"/>
    <property type="match status" value="2"/>
</dbReference>
<dbReference type="Gene3D" id="3.30.559.10">
    <property type="entry name" value="Chloramphenicol acetyltransferase-like domain"/>
    <property type="match status" value="1"/>
</dbReference>
<proteinExistence type="predicted"/>
<dbReference type="InterPro" id="IPR025110">
    <property type="entry name" value="AMP-bd_C"/>
</dbReference>
<dbReference type="GO" id="GO:0047527">
    <property type="term" value="F:2,3-dihydroxybenzoate-serine ligase activity"/>
    <property type="evidence" value="ECO:0007669"/>
    <property type="project" value="TreeGrafter"/>
</dbReference>
<dbReference type="Pfam" id="PF00668">
    <property type="entry name" value="Condensation"/>
    <property type="match status" value="1"/>
</dbReference>
<dbReference type="FunFam" id="3.40.50.980:FF:000001">
    <property type="entry name" value="Non-ribosomal peptide synthetase"/>
    <property type="match status" value="1"/>
</dbReference>
<comment type="caution">
    <text evidence="6">The sequence shown here is derived from an EMBL/GenBank/DDBJ whole genome shotgun (WGS) entry which is preliminary data.</text>
</comment>
<dbReference type="InterPro" id="IPR010071">
    <property type="entry name" value="AA_adenyl_dom"/>
</dbReference>
<dbReference type="Pfam" id="PF00975">
    <property type="entry name" value="Thioesterase"/>
    <property type="match status" value="1"/>
</dbReference>
<dbReference type="InterPro" id="IPR006162">
    <property type="entry name" value="Ppantetheine_attach_site"/>
</dbReference>
<feature type="domain" description="Carrier" evidence="5">
    <location>
        <begin position="308"/>
        <end position="383"/>
    </location>
</feature>
<dbReference type="InterPro" id="IPR029058">
    <property type="entry name" value="AB_hydrolase_fold"/>
</dbReference>
<protein>
    <submittedName>
        <fullName evidence="6">Amino acid adenylation domain-containing protein</fullName>
    </submittedName>
</protein>
<dbReference type="GO" id="GO:0009239">
    <property type="term" value="P:enterobactin biosynthetic process"/>
    <property type="evidence" value="ECO:0007669"/>
    <property type="project" value="TreeGrafter"/>
</dbReference>
<dbReference type="Gene3D" id="3.40.50.980">
    <property type="match status" value="2"/>
</dbReference>
<dbReference type="SUPFAM" id="SSF53474">
    <property type="entry name" value="alpha/beta-Hydrolases"/>
    <property type="match status" value="1"/>
</dbReference>
<dbReference type="FunFam" id="3.40.50.12780:FF:000012">
    <property type="entry name" value="Non-ribosomal peptide synthetase"/>
    <property type="match status" value="1"/>
</dbReference>
<dbReference type="InterPro" id="IPR020845">
    <property type="entry name" value="AMP-binding_CS"/>
</dbReference>
<evidence type="ECO:0000256" key="1">
    <source>
        <dbReference type="ARBA" id="ARBA00001957"/>
    </source>
</evidence>
<evidence type="ECO:0000313" key="7">
    <source>
        <dbReference type="Proteomes" id="UP000533598"/>
    </source>
</evidence>
<dbReference type="SUPFAM" id="SSF141571">
    <property type="entry name" value="Pentapeptide repeat-like"/>
    <property type="match status" value="1"/>
</dbReference>
<dbReference type="GO" id="GO:0031177">
    <property type="term" value="F:phosphopantetheine binding"/>
    <property type="evidence" value="ECO:0007669"/>
    <property type="project" value="InterPro"/>
</dbReference>
<dbReference type="EMBL" id="JACHMH010000001">
    <property type="protein sequence ID" value="MBB4680031.1"/>
    <property type="molecule type" value="Genomic_DNA"/>
</dbReference>
<dbReference type="CDD" id="cd19540">
    <property type="entry name" value="LCL_NRPS-like"/>
    <property type="match status" value="1"/>
</dbReference>
<dbReference type="Gene3D" id="2.30.38.10">
    <property type="entry name" value="Luciferase, Domain 3"/>
    <property type="match status" value="1"/>
</dbReference>
<feature type="compositionally biased region" description="Low complexity" evidence="4">
    <location>
        <begin position="205"/>
        <end position="214"/>
    </location>
</feature>
<gene>
    <name evidence="6" type="ORF">HNR67_006149</name>
</gene>
<dbReference type="InterPro" id="IPR020802">
    <property type="entry name" value="TesA-like"/>
</dbReference>
<dbReference type="NCBIfam" id="TIGR01733">
    <property type="entry name" value="AA-adenyl-dom"/>
    <property type="match status" value="1"/>
</dbReference>
<dbReference type="Gene3D" id="3.30.300.30">
    <property type="match status" value="3"/>
</dbReference>
<feature type="domain" description="Carrier" evidence="5">
    <location>
        <begin position="1342"/>
        <end position="1417"/>
    </location>
</feature>
<dbReference type="Pfam" id="PF00550">
    <property type="entry name" value="PP-binding"/>
    <property type="match status" value="2"/>
</dbReference>
<name>A0A7W7FV46_9PSEU</name>
<dbReference type="Gene3D" id="3.30.559.30">
    <property type="entry name" value="Nonribosomal peptide synthetase, condensation domain"/>
    <property type="match status" value="1"/>
</dbReference>
<dbReference type="GO" id="GO:0072330">
    <property type="term" value="P:monocarboxylic acid biosynthetic process"/>
    <property type="evidence" value="ECO:0007669"/>
    <property type="project" value="UniProtKB-ARBA"/>
</dbReference>
<dbReference type="GO" id="GO:0009366">
    <property type="term" value="C:enterobactin synthetase complex"/>
    <property type="evidence" value="ECO:0007669"/>
    <property type="project" value="TreeGrafter"/>
</dbReference>
<dbReference type="InterPro" id="IPR001031">
    <property type="entry name" value="Thioesterase"/>
</dbReference>
<dbReference type="InterPro" id="IPR036736">
    <property type="entry name" value="ACP-like_sf"/>
</dbReference>
<evidence type="ECO:0000313" key="6">
    <source>
        <dbReference type="EMBL" id="MBB4680031.1"/>
    </source>
</evidence>
<organism evidence="6 7">
    <name type="scientific">Crossiella cryophila</name>
    <dbReference type="NCBI Taxonomy" id="43355"/>
    <lineage>
        <taxon>Bacteria</taxon>
        <taxon>Bacillati</taxon>
        <taxon>Actinomycetota</taxon>
        <taxon>Actinomycetes</taxon>
        <taxon>Pseudonocardiales</taxon>
        <taxon>Pseudonocardiaceae</taxon>
        <taxon>Crossiella</taxon>
    </lineage>
</organism>
<dbReference type="SMART" id="SM00824">
    <property type="entry name" value="PKS_TE"/>
    <property type="match status" value="1"/>
</dbReference>
<dbReference type="PANTHER" id="PTHR45527:SF1">
    <property type="entry name" value="FATTY ACID SYNTHASE"/>
    <property type="match status" value="1"/>
</dbReference>
<feature type="region of interest" description="Disordered" evidence="4">
    <location>
        <begin position="139"/>
        <end position="247"/>
    </location>
</feature>
<dbReference type="GO" id="GO:0008610">
    <property type="term" value="P:lipid biosynthetic process"/>
    <property type="evidence" value="ECO:0007669"/>
    <property type="project" value="UniProtKB-ARBA"/>
</dbReference>
<dbReference type="Pfam" id="PF00501">
    <property type="entry name" value="AMP-binding"/>
    <property type="match status" value="1"/>
</dbReference>
<dbReference type="InterPro" id="IPR000873">
    <property type="entry name" value="AMP-dep_synth/lig_dom"/>
</dbReference>
<dbReference type="InterPro" id="IPR045851">
    <property type="entry name" value="AMP-bd_C_sf"/>
</dbReference>